<dbReference type="SUPFAM" id="SSF57362">
    <property type="entry name" value="BPTI-like"/>
    <property type="match status" value="1"/>
</dbReference>
<dbReference type="InterPro" id="IPR002223">
    <property type="entry name" value="Kunitz_BPTI"/>
</dbReference>
<accession>A0A5K3G0U6</accession>
<dbReference type="Gene3D" id="4.10.410.10">
    <property type="entry name" value="Pancreatic trypsin inhibitor Kunitz domain"/>
    <property type="match status" value="1"/>
</dbReference>
<dbReference type="CDD" id="cd00109">
    <property type="entry name" value="Kunitz-type"/>
    <property type="match status" value="1"/>
</dbReference>
<dbReference type="PROSITE" id="PS50279">
    <property type="entry name" value="BPTI_KUNITZ_2"/>
    <property type="match status" value="1"/>
</dbReference>
<evidence type="ECO:0000313" key="4">
    <source>
        <dbReference type="WBParaSite" id="MCU_012597-RA"/>
    </source>
</evidence>
<dbReference type="AlphaFoldDB" id="A0A5K3G0U6"/>
<dbReference type="PROSITE" id="PS00280">
    <property type="entry name" value="BPTI_KUNITZ_1"/>
    <property type="match status" value="1"/>
</dbReference>
<dbReference type="PANTHER" id="PTHR10083">
    <property type="entry name" value="KUNITZ-TYPE PROTEASE INHIBITOR-RELATED"/>
    <property type="match status" value="1"/>
</dbReference>
<evidence type="ECO:0000256" key="2">
    <source>
        <dbReference type="SAM" id="SignalP"/>
    </source>
</evidence>
<feature type="signal peptide" evidence="2">
    <location>
        <begin position="1"/>
        <end position="19"/>
    </location>
</feature>
<keyword evidence="1" id="KW-1015">Disulfide bond</keyword>
<dbReference type="InterPro" id="IPR020901">
    <property type="entry name" value="Prtase_inh_Kunz-CS"/>
</dbReference>
<dbReference type="Pfam" id="PF00014">
    <property type="entry name" value="Kunitz_BPTI"/>
    <property type="match status" value="1"/>
</dbReference>
<reference evidence="4" key="1">
    <citation type="submission" date="2019-11" db="UniProtKB">
        <authorList>
            <consortium name="WormBaseParasite"/>
        </authorList>
    </citation>
    <scope>IDENTIFICATION</scope>
</reference>
<dbReference type="FunFam" id="4.10.410.10:FF:000020">
    <property type="entry name" value="Collagen, type VI, alpha 3"/>
    <property type="match status" value="1"/>
</dbReference>
<feature type="domain" description="BPTI/Kunitz inhibitor" evidence="3">
    <location>
        <begin position="25"/>
        <end position="75"/>
    </location>
</feature>
<dbReference type="SMART" id="SM00131">
    <property type="entry name" value="KU"/>
    <property type="match status" value="1"/>
</dbReference>
<dbReference type="PANTHER" id="PTHR10083:SF374">
    <property type="entry name" value="BPTI_KUNITZ INHIBITOR DOMAIN-CONTAINING PROTEIN"/>
    <property type="match status" value="1"/>
</dbReference>
<sequence>MKMNTVLIFLALVAVCVSGVTVNPCTLPIDTGRCYAYLPKWGYDRQSGRCIQFPYGGCGGNYNRFEDEWTCRRICQRLTKDVISWDAEEVN</sequence>
<dbReference type="GO" id="GO:0004867">
    <property type="term" value="F:serine-type endopeptidase inhibitor activity"/>
    <property type="evidence" value="ECO:0007669"/>
    <property type="project" value="InterPro"/>
</dbReference>
<dbReference type="PRINTS" id="PR00759">
    <property type="entry name" value="BASICPTASE"/>
</dbReference>
<dbReference type="InterPro" id="IPR036880">
    <property type="entry name" value="Kunitz_BPTI_sf"/>
</dbReference>
<name>A0A5K3G0U6_MESCO</name>
<protein>
    <submittedName>
        <fullName evidence="4">BPTI/Kunitz inhibitor domain-containing protein</fullName>
    </submittedName>
</protein>
<proteinExistence type="predicted"/>
<evidence type="ECO:0000259" key="3">
    <source>
        <dbReference type="PROSITE" id="PS50279"/>
    </source>
</evidence>
<keyword evidence="2" id="KW-0732">Signal</keyword>
<dbReference type="WBParaSite" id="MCU_012597-RA">
    <property type="protein sequence ID" value="MCU_012597-RA"/>
    <property type="gene ID" value="MCU_012597"/>
</dbReference>
<dbReference type="GO" id="GO:0005615">
    <property type="term" value="C:extracellular space"/>
    <property type="evidence" value="ECO:0007669"/>
    <property type="project" value="TreeGrafter"/>
</dbReference>
<feature type="chain" id="PRO_5024393639" evidence="2">
    <location>
        <begin position="20"/>
        <end position="91"/>
    </location>
</feature>
<evidence type="ECO:0000256" key="1">
    <source>
        <dbReference type="ARBA" id="ARBA00023157"/>
    </source>
</evidence>
<dbReference type="InterPro" id="IPR050098">
    <property type="entry name" value="TFPI/VKTCI-like"/>
</dbReference>
<organism evidence="4">
    <name type="scientific">Mesocestoides corti</name>
    <name type="common">Flatworm</name>
    <dbReference type="NCBI Taxonomy" id="53468"/>
    <lineage>
        <taxon>Eukaryota</taxon>
        <taxon>Metazoa</taxon>
        <taxon>Spiralia</taxon>
        <taxon>Lophotrochozoa</taxon>
        <taxon>Platyhelminthes</taxon>
        <taxon>Cestoda</taxon>
        <taxon>Eucestoda</taxon>
        <taxon>Cyclophyllidea</taxon>
        <taxon>Mesocestoididae</taxon>
        <taxon>Mesocestoides</taxon>
    </lineage>
</organism>